<feature type="domain" description="Carbohydrate-binding module family 96" evidence="5">
    <location>
        <begin position="137"/>
        <end position="298"/>
    </location>
</feature>
<evidence type="ECO:0000256" key="1">
    <source>
        <dbReference type="ARBA" id="ARBA00004613"/>
    </source>
</evidence>
<comment type="caution">
    <text evidence="6">The sequence shown here is derived from an EMBL/GenBank/DDBJ whole genome shotgun (WGS) entry which is preliminary data.</text>
</comment>
<organism evidence="6 7">
    <name type="scientific">Lysinibacillus sphaericus</name>
    <name type="common">Bacillus sphaericus</name>
    <dbReference type="NCBI Taxonomy" id="1421"/>
    <lineage>
        <taxon>Bacteria</taxon>
        <taxon>Bacillati</taxon>
        <taxon>Bacillota</taxon>
        <taxon>Bacilli</taxon>
        <taxon>Bacillales</taxon>
        <taxon>Bacillaceae</taxon>
        <taxon>Lysinibacillus</taxon>
    </lineage>
</organism>
<keyword evidence="7" id="KW-1185">Reference proteome</keyword>
<feature type="compositionally biased region" description="Polar residues" evidence="4">
    <location>
        <begin position="13"/>
        <end position="22"/>
    </location>
</feature>
<evidence type="ECO:0000313" key="7">
    <source>
        <dbReference type="Proteomes" id="UP000237319"/>
    </source>
</evidence>
<keyword evidence="2" id="KW-0964">Secreted</keyword>
<dbReference type="GO" id="GO:0005576">
    <property type="term" value="C:extracellular region"/>
    <property type="evidence" value="ECO:0007669"/>
    <property type="project" value="UniProtKB-SubCell"/>
</dbReference>
<proteinExistence type="predicted"/>
<dbReference type="Gene3D" id="2.60.120.970">
    <property type="match status" value="1"/>
</dbReference>
<evidence type="ECO:0000256" key="3">
    <source>
        <dbReference type="ARBA" id="ARBA00022729"/>
    </source>
</evidence>
<protein>
    <recommendedName>
        <fullName evidence="5">Carbohydrate-binding module family 96 domain-containing protein</fullName>
    </recommendedName>
</protein>
<comment type="subcellular location">
    <subcellularLocation>
        <location evidence="1">Secreted</location>
    </subcellularLocation>
</comment>
<dbReference type="InterPro" id="IPR055372">
    <property type="entry name" value="CBM96"/>
</dbReference>
<keyword evidence="3" id="KW-0732">Signal</keyword>
<dbReference type="NCBIfam" id="NF033679">
    <property type="entry name" value="DNRLRE_dom"/>
    <property type="match status" value="1"/>
</dbReference>
<evidence type="ECO:0000259" key="5">
    <source>
        <dbReference type="Pfam" id="PF24517"/>
    </source>
</evidence>
<gene>
    <name evidence="6" type="ORF">LYSIN_02046</name>
</gene>
<dbReference type="EMBL" id="PGLV01000001">
    <property type="protein sequence ID" value="POZ57262.1"/>
    <property type="molecule type" value="Genomic_DNA"/>
</dbReference>
<dbReference type="RefSeq" id="WP_103977132.1">
    <property type="nucleotide sequence ID" value="NZ_PGLV01000001.1"/>
</dbReference>
<evidence type="ECO:0000313" key="6">
    <source>
        <dbReference type="EMBL" id="POZ57262.1"/>
    </source>
</evidence>
<sequence length="638" mass="71854">MNEDNNEIVEKNSPLQQQTDENETLQNDWLSIESVLTVSNSFKAKYSLIAVGSADIYTEIISRPKKSADVHTEIISRAYGESSKETYINIMYRGNADVLTVIQPIGYNNLLAEIEVPPHNRMSAIYEVQQPPIITNVFTPTQDAFTREKTEYQTINYGDYSSMLVGHGHDDIWRSFVQFDVSSINPSYVLTNAYVRLYYSGSIPNDIQLELLNSGSKWSEYSITHLNRPTPIQLITNQYTINEQAGYVEFNVFDIVKSWVSLSQVNNGFIIRVSNEIANGSANFKTKESLQPPELVVNYFDSTIFSFGRSQHITEIFVYTSRHSVKEAEITVGSTFEHSDYDTYLYVHRDEVPLDEDIFVDIQVNQPFIPTELVVAIPDESKILTEISVKVARTSSIFTDITINKPNIPIEITASVGKDEDHEIVLVVNKPFTEAEITIPSHKDSDMNTEIDINTIFSSIVHTEILVSKDTIPVEISSRALKDHNLYSTISISKPNIEAEIAVNYRDDIWIEIEPNIISNLATELVVSKPAVATCIAIRVQEDFDSNAEIFVSYINEINTEITAKKVSQLPTEIDIKAVSQIDTILTVSKPSIPTQITIPTWDNSDILTTIKPRILYVNNLNTIIRVNGGVSGYAFIM</sequence>
<name>A0A2S5D2Q8_LYSSH</name>
<dbReference type="AlphaFoldDB" id="A0A2S5D2Q8"/>
<feature type="region of interest" description="Disordered" evidence="4">
    <location>
        <begin position="1"/>
        <end position="22"/>
    </location>
</feature>
<accession>A0A2S5D2Q8</accession>
<evidence type="ECO:0000256" key="2">
    <source>
        <dbReference type="ARBA" id="ARBA00022525"/>
    </source>
</evidence>
<evidence type="ECO:0000256" key="4">
    <source>
        <dbReference type="SAM" id="MobiDB-lite"/>
    </source>
</evidence>
<dbReference type="Pfam" id="PF24517">
    <property type="entry name" value="CBM96"/>
    <property type="match status" value="1"/>
</dbReference>
<reference evidence="6 7" key="1">
    <citation type="submission" date="2017-11" db="EMBL/GenBank/DDBJ databases">
        <title>Genome sequence of Lysinibacillus sphaericus, a lignin-degrading bacteria isolated from municipal solid waste soil.</title>
        <authorList>
            <person name="Persinoti G.F."/>
            <person name="Paixao D.A."/>
            <person name="Bugg T.D."/>
            <person name="Squina F.M."/>
        </authorList>
    </citation>
    <scope>NUCLEOTIDE SEQUENCE [LARGE SCALE GENOMIC DNA]</scope>
    <source>
        <strain evidence="6 7">A1</strain>
    </source>
</reference>
<dbReference type="Proteomes" id="UP000237319">
    <property type="component" value="Unassembled WGS sequence"/>
</dbReference>